<evidence type="ECO:0000313" key="2">
    <source>
        <dbReference type="Proteomes" id="UP000011740"/>
    </source>
</evidence>
<evidence type="ECO:0000313" key="1">
    <source>
        <dbReference type="EMBL" id="EMF02028.1"/>
    </source>
</evidence>
<comment type="caution">
    <text evidence="1">The sequence shown here is derived from an EMBL/GenBank/DDBJ whole genome shotgun (WGS) entry which is preliminary data.</text>
</comment>
<dbReference type="Proteomes" id="UP000011740">
    <property type="component" value="Unassembled WGS sequence"/>
</dbReference>
<proteinExistence type="predicted"/>
<dbReference type="EMBL" id="AORZ01000005">
    <property type="protein sequence ID" value="EMF02028.1"/>
    <property type="molecule type" value="Genomic_DNA"/>
</dbReference>
<evidence type="ECO:0008006" key="3">
    <source>
        <dbReference type="Google" id="ProtNLM"/>
    </source>
</evidence>
<dbReference type="STRING" id="1223523.H340_03364"/>
<reference evidence="1 2" key="1">
    <citation type="journal article" date="2013" name="Genome Announc.">
        <title>Whole-Genome Shotgun Assembly and Analysis of the Genome of Streptomyces mobaraensis DSM 40847, a Strain for Industrial Production of Microbial Transglutaminase.</title>
        <authorList>
            <person name="Yang H."/>
            <person name="He T."/>
            <person name="Wu W."/>
            <person name="Zhu W."/>
            <person name="Lu B."/>
            <person name="Sun W."/>
        </authorList>
    </citation>
    <scope>NUCLEOTIDE SEQUENCE [LARGE SCALE GENOMIC DNA]</scope>
    <source>
        <strain evidence="1 2">DSM 40847</strain>
    </source>
</reference>
<gene>
    <name evidence="1" type="ORF">H340_03364</name>
</gene>
<organism evidence="1 2">
    <name type="scientific">Streptomyces mobaraensis (strain ATCC 29032 / DSM 40847 / JCM 4168 / NBRC 13819 / NCIMB 11159 / IPCR 16-22)</name>
    <dbReference type="NCBI Taxonomy" id="1223523"/>
    <lineage>
        <taxon>Bacteria</taxon>
        <taxon>Bacillati</taxon>
        <taxon>Actinomycetota</taxon>
        <taxon>Actinomycetes</taxon>
        <taxon>Kitasatosporales</taxon>
        <taxon>Streptomycetaceae</taxon>
        <taxon>Streptomyces</taxon>
    </lineage>
</organism>
<accession>M3B7P8</accession>
<dbReference type="InterPro" id="IPR026337">
    <property type="entry name" value="AKG_HExxH"/>
</dbReference>
<dbReference type="NCBIfam" id="TIGR04267">
    <property type="entry name" value="mod_HExxH"/>
    <property type="match status" value="1"/>
</dbReference>
<dbReference type="AlphaFoldDB" id="M3B7P8"/>
<dbReference type="eggNOG" id="ENOG503010T">
    <property type="taxonomic scope" value="Bacteria"/>
</dbReference>
<protein>
    <recommendedName>
        <fullName evidence="3">HEXXH motif domain-containing protein</fullName>
    </recommendedName>
</protein>
<name>M3B7P8_STRM1</name>
<sequence length="295" mass="32559">MLISTHGLPAVLETLSVLVASDGTPSDAVPAGSAAGRLAWLWQQYMRRLEPAVPTLDTDLGALPVHIGDTPQGQALLDAFHRACAADSVSYERPRYTAEDANQLIRSSEQVSDALDGLASAWPEVRTLYGLLLPIVVLAPSRSLAGGTASSLPGVLWASVTPAWTRTDVQEFLLHELVHTTLFLEERRYGFYRNMRLLLDEENLTPSAIRTDRRPLDKVFHSIVVATEILLARIRLGTSSHSGDSLHPDSEILRENALTSIRAVQKLDTSRLLTSRPIEIMEKCRTHLQQMVPFR</sequence>
<dbReference type="RefSeq" id="WP_004939358.1">
    <property type="nucleotide sequence ID" value="NZ_AORZ01000005.1"/>
</dbReference>